<evidence type="ECO:0000313" key="3">
    <source>
        <dbReference type="Proteomes" id="UP000053573"/>
    </source>
</evidence>
<dbReference type="EMBL" id="LDEV01002485">
    <property type="protein sequence ID" value="KLJ08933.1"/>
    <property type="molecule type" value="Genomic_DNA"/>
</dbReference>
<gene>
    <name evidence="2" type="ORF">EMPG_15626</name>
</gene>
<feature type="compositionally biased region" description="Polar residues" evidence="1">
    <location>
        <begin position="38"/>
        <end position="48"/>
    </location>
</feature>
<comment type="caution">
    <text evidence="2">The sequence shown here is derived from an EMBL/GenBank/DDBJ whole genome shotgun (WGS) entry which is preliminary data.</text>
</comment>
<protein>
    <submittedName>
        <fullName evidence="2">Uncharacterized protein</fullName>
    </submittedName>
</protein>
<dbReference type="Proteomes" id="UP000053573">
    <property type="component" value="Unassembled WGS sequence"/>
</dbReference>
<proteinExistence type="predicted"/>
<keyword evidence="3" id="KW-1185">Reference proteome</keyword>
<sequence length="66" mass="7517">MKKRAYGAGTIQDDHSFDPSPAWMGRRNRADLSAEIQRASNQNSFPNEEQSEQTTKDQRTGQLTFD</sequence>
<reference evidence="3" key="1">
    <citation type="journal article" date="2015" name="PLoS Genet.">
        <title>The dynamic genome and transcriptome of the human fungal pathogen Blastomyces and close relative Emmonsia.</title>
        <authorList>
            <person name="Munoz J.F."/>
            <person name="Gauthier G.M."/>
            <person name="Desjardins C.A."/>
            <person name="Gallo J.E."/>
            <person name="Holder J."/>
            <person name="Sullivan T.D."/>
            <person name="Marty A.J."/>
            <person name="Carmen J.C."/>
            <person name="Chen Z."/>
            <person name="Ding L."/>
            <person name="Gujja S."/>
            <person name="Magrini V."/>
            <person name="Misas E."/>
            <person name="Mitreva M."/>
            <person name="Priest M."/>
            <person name="Saif S."/>
            <person name="Whiston E.A."/>
            <person name="Young S."/>
            <person name="Zeng Q."/>
            <person name="Goldman W.E."/>
            <person name="Mardis E.R."/>
            <person name="Taylor J.W."/>
            <person name="McEwen J.G."/>
            <person name="Clay O.K."/>
            <person name="Klein B.S."/>
            <person name="Cuomo C.A."/>
        </authorList>
    </citation>
    <scope>NUCLEOTIDE SEQUENCE [LARGE SCALE GENOMIC DNA]</scope>
    <source>
        <strain evidence="3">UAMH 139</strain>
    </source>
</reference>
<evidence type="ECO:0000256" key="1">
    <source>
        <dbReference type="SAM" id="MobiDB-lite"/>
    </source>
</evidence>
<feature type="region of interest" description="Disordered" evidence="1">
    <location>
        <begin position="1"/>
        <end position="66"/>
    </location>
</feature>
<name>A0A0H1BCV2_9EURO</name>
<dbReference type="AlphaFoldDB" id="A0A0H1BCV2"/>
<organism evidence="2 3">
    <name type="scientific">Blastomyces silverae</name>
    <dbReference type="NCBI Taxonomy" id="2060906"/>
    <lineage>
        <taxon>Eukaryota</taxon>
        <taxon>Fungi</taxon>
        <taxon>Dikarya</taxon>
        <taxon>Ascomycota</taxon>
        <taxon>Pezizomycotina</taxon>
        <taxon>Eurotiomycetes</taxon>
        <taxon>Eurotiomycetidae</taxon>
        <taxon>Onygenales</taxon>
        <taxon>Ajellomycetaceae</taxon>
        <taxon>Blastomyces</taxon>
    </lineage>
</organism>
<evidence type="ECO:0000313" key="2">
    <source>
        <dbReference type="EMBL" id="KLJ08933.1"/>
    </source>
</evidence>
<accession>A0A0H1BCV2</accession>